<protein>
    <submittedName>
        <fullName evidence="4">M23 family metallopeptidase</fullName>
    </submittedName>
</protein>
<proteinExistence type="predicted"/>
<dbReference type="AlphaFoldDB" id="A0A5C8NKD5"/>
<evidence type="ECO:0000256" key="2">
    <source>
        <dbReference type="SAM" id="MobiDB-lite"/>
    </source>
</evidence>
<evidence type="ECO:0000259" key="3">
    <source>
        <dbReference type="Pfam" id="PF01551"/>
    </source>
</evidence>
<feature type="domain" description="M23ase beta-sheet core" evidence="3">
    <location>
        <begin position="69"/>
        <end position="163"/>
    </location>
</feature>
<comment type="caution">
    <text evidence="4">The sequence shown here is derived from an EMBL/GenBank/DDBJ whole genome shotgun (WGS) entry which is preliminary data.</text>
</comment>
<dbReference type="SUPFAM" id="SSF51261">
    <property type="entry name" value="Duplicated hybrid motif"/>
    <property type="match status" value="1"/>
</dbReference>
<dbReference type="Proteomes" id="UP000321571">
    <property type="component" value="Unassembled WGS sequence"/>
</dbReference>
<dbReference type="InterPro" id="IPR016047">
    <property type="entry name" value="M23ase_b-sheet_dom"/>
</dbReference>
<dbReference type="GO" id="GO:0004222">
    <property type="term" value="F:metalloendopeptidase activity"/>
    <property type="evidence" value="ECO:0007669"/>
    <property type="project" value="TreeGrafter"/>
</dbReference>
<dbReference type="EMBL" id="VDUX01000003">
    <property type="protein sequence ID" value="TXL61556.1"/>
    <property type="molecule type" value="Genomic_DNA"/>
</dbReference>
<keyword evidence="1" id="KW-0732">Signal</keyword>
<feature type="region of interest" description="Disordered" evidence="2">
    <location>
        <begin position="24"/>
        <end position="56"/>
    </location>
</feature>
<organism evidence="4 5">
    <name type="scientific">Aeromicrobium terrae</name>
    <dbReference type="NCBI Taxonomy" id="2498846"/>
    <lineage>
        <taxon>Bacteria</taxon>
        <taxon>Bacillati</taxon>
        <taxon>Actinomycetota</taxon>
        <taxon>Actinomycetes</taxon>
        <taxon>Propionibacteriales</taxon>
        <taxon>Nocardioidaceae</taxon>
        <taxon>Aeromicrobium</taxon>
    </lineage>
</organism>
<dbReference type="OrthoDB" id="1099523at2"/>
<dbReference type="PANTHER" id="PTHR21666">
    <property type="entry name" value="PEPTIDASE-RELATED"/>
    <property type="match status" value="1"/>
</dbReference>
<accession>A0A5C8NKD5</accession>
<dbReference type="Pfam" id="PF01551">
    <property type="entry name" value="Peptidase_M23"/>
    <property type="match status" value="1"/>
</dbReference>
<sequence length="167" mass="17678">MHLGRLRGKDYLDPLERLDHTARFRLVDPDGPPPHPPTGGDGSLRRPVGGPVTSPLGTRVHPVTGVRKLHDGTDFGAACGTPVRAAADGVVVGVPSDRAYGNRVVIRHGGGLETSYNHLSRQSVRVGQHVTPSITVGRVGRTGLATGCHLHFMVTRGGRPTDPMSLL</sequence>
<dbReference type="Gene3D" id="2.70.70.10">
    <property type="entry name" value="Glucose Permease (Domain IIA)"/>
    <property type="match status" value="1"/>
</dbReference>
<evidence type="ECO:0000313" key="5">
    <source>
        <dbReference type="Proteomes" id="UP000321571"/>
    </source>
</evidence>
<dbReference type="InterPro" id="IPR011055">
    <property type="entry name" value="Dup_hybrid_motif"/>
</dbReference>
<evidence type="ECO:0000256" key="1">
    <source>
        <dbReference type="ARBA" id="ARBA00022729"/>
    </source>
</evidence>
<name>A0A5C8NKD5_9ACTN</name>
<dbReference type="CDD" id="cd12797">
    <property type="entry name" value="M23_peptidase"/>
    <property type="match status" value="1"/>
</dbReference>
<gene>
    <name evidence="4" type="ORF">FHP06_06750</name>
</gene>
<evidence type="ECO:0000313" key="4">
    <source>
        <dbReference type="EMBL" id="TXL61556.1"/>
    </source>
</evidence>
<keyword evidence="5" id="KW-1185">Reference proteome</keyword>
<reference evidence="4 5" key="1">
    <citation type="submission" date="2019-06" db="EMBL/GenBank/DDBJ databases">
        <title>Aeromicrobium sp. nov., isolated from a maize field.</title>
        <authorList>
            <person name="Lin S.-Y."/>
            <person name="Tsai C.-F."/>
            <person name="Young C.-C."/>
        </authorList>
    </citation>
    <scope>NUCLEOTIDE SEQUENCE [LARGE SCALE GENOMIC DNA]</scope>
    <source>
        <strain evidence="4 5">CC-CFT486</strain>
    </source>
</reference>
<dbReference type="InterPro" id="IPR050570">
    <property type="entry name" value="Cell_wall_metabolism_enzyme"/>
</dbReference>
<dbReference type="PANTHER" id="PTHR21666:SF289">
    <property type="entry name" value="L-ALA--D-GLU ENDOPEPTIDASE"/>
    <property type="match status" value="1"/>
</dbReference>